<dbReference type="InterPro" id="IPR038253">
    <property type="entry name" value="SRP68_N_sf"/>
</dbReference>
<keyword evidence="8" id="KW-0687">Ribonucleoprotein</keyword>
<dbReference type="InterPro" id="IPR034652">
    <property type="entry name" value="SRP68-RBD"/>
</dbReference>
<evidence type="ECO:0000256" key="9">
    <source>
        <dbReference type="ARBA" id="ARBA00029498"/>
    </source>
</evidence>
<dbReference type="Gene3D" id="1.10.3450.40">
    <property type="entry name" value="Signal recognition particle, SRP68 subunit, RNA-binding domain"/>
    <property type="match status" value="1"/>
</dbReference>
<accession>A0ABP9ZDP3</accession>
<keyword evidence="7" id="KW-0539">Nucleus</keyword>
<evidence type="ECO:0000313" key="10">
    <source>
        <dbReference type="EMBL" id="GAA5817256.1"/>
    </source>
</evidence>
<keyword evidence="4" id="KW-0963">Cytoplasm</keyword>
<sequence>MTEPMDIHSTKSPLTMDVLSLINSSRMTYGLRHQDYQRYREYCTNRIHRLRQILKLTQANNKKVNAQKNFPQEIEDVRYLHLYIYECERAWSFAMELKQETSNSMDTRQRHHLVKRLKRASQYAQKLYDLCENQTVESRTVLDAKAYATLMKGYLLFEQQNWQEALNQFIESRTIYERFAQTNSNAEQEALCYAAIDTIDPNVRFCVYKLGINKEIEVIAKTFQSKELKAQLSQMGQNKKETVQKLMQWRDKQFTIKVEPLVNAIDRKDWTEAEKLIKKALKEDKEATAKITSSKSAKATEDLNNVFTFIEYNLFASHIQRNLEAIKSVERPQQAIKLYDDILKNIEYIWDLPNVRDDISLDNELNVLSLYYKACRCVQVALTYIDLKKTLESLAIYDRVQVYIVQTKQALGQIKQFSEDALLKISESDLTSLENTVRSGIWKSRAAWFLENGQNEEQVTEKMNQLNLDADALIHNLDSYPSGINPNHLVDFPPKFAPVACKPFYFDLAANFVKYPEQSLADRTEKNTGSSGFWNIFGRK</sequence>
<dbReference type="EMBL" id="BAABUK010000040">
    <property type="protein sequence ID" value="GAA5817256.1"/>
    <property type="molecule type" value="Genomic_DNA"/>
</dbReference>
<keyword evidence="6" id="KW-0733">Signal recognition particle</keyword>
<evidence type="ECO:0000256" key="6">
    <source>
        <dbReference type="ARBA" id="ARBA00023135"/>
    </source>
</evidence>
<evidence type="ECO:0000256" key="8">
    <source>
        <dbReference type="ARBA" id="ARBA00023274"/>
    </source>
</evidence>
<dbReference type="PANTHER" id="PTHR12860:SF0">
    <property type="entry name" value="SIGNAL RECOGNITION PARTICLE SUBUNIT SRP68"/>
    <property type="match status" value="1"/>
</dbReference>
<protein>
    <recommendedName>
        <fullName evidence="9">Signal recognition particle subunit SRP68</fullName>
    </recommendedName>
</protein>
<proteinExistence type="inferred from homology"/>
<dbReference type="PIRSF" id="PIRSF038995">
    <property type="entry name" value="SRP68"/>
    <property type="match status" value="1"/>
</dbReference>
<evidence type="ECO:0000256" key="3">
    <source>
        <dbReference type="ARBA" id="ARBA00009352"/>
    </source>
</evidence>
<evidence type="ECO:0000256" key="2">
    <source>
        <dbReference type="ARBA" id="ARBA00004604"/>
    </source>
</evidence>
<comment type="caution">
    <text evidence="10">The sequence shown here is derived from an EMBL/GenBank/DDBJ whole genome shotgun (WGS) entry which is preliminary data.</text>
</comment>
<name>A0ABP9ZDP3_9FUNG</name>
<keyword evidence="11" id="KW-1185">Reference proteome</keyword>
<reference evidence="10 11" key="1">
    <citation type="submission" date="2024-04" db="EMBL/GenBank/DDBJ databases">
        <title>genome sequences of Mucor flavus KT1a and Helicostylum pulchrum KT1b strains isolated from the surface of a dry-aged beef.</title>
        <authorList>
            <person name="Toyotome T."/>
            <person name="Hosono M."/>
            <person name="Torimaru M."/>
            <person name="Fukuda K."/>
            <person name="Mikami N."/>
        </authorList>
    </citation>
    <scope>NUCLEOTIDE SEQUENCE [LARGE SCALE GENOMIC DNA]</scope>
    <source>
        <strain evidence="10 11">KT1a</strain>
    </source>
</reference>
<evidence type="ECO:0000256" key="5">
    <source>
        <dbReference type="ARBA" id="ARBA00022884"/>
    </source>
</evidence>
<keyword evidence="5" id="KW-0694">RNA-binding</keyword>
<evidence type="ECO:0000256" key="1">
    <source>
        <dbReference type="ARBA" id="ARBA00004496"/>
    </source>
</evidence>
<gene>
    <name evidence="10" type="ORF">MFLAVUS_010799</name>
</gene>
<evidence type="ECO:0000313" key="11">
    <source>
        <dbReference type="Proteomes" id="UP001473302"/>
    </source>
</evidence>
<dbReference type="InterPro" id="IPR026258">
    <property type="entry name" value="SRP68"/>
</dbReference>
<organism evidence="10 11">
    <name type="scientific">Mucor flavus</name>
    <dbReference type="NCBI Taxonomy" id="439312"/>
    <lineage>
        <taxon>Eukaryota</taxon>
        <taxon>Fungi</taxon>
        <taxon>Fungi incertae sedis</taxon>
        <taxon>Mucoromycota</taxon>
        <taxon>Mucoromycotina</taxon>
        <taxon>Mucoromycetes</taxon>
        <taxon>Mucorales</taxon>
        <taxon>Mucorineae</taxon>
        <taxon>Mucoraceae</taxon>
        <taxon>Mucor</taxon>
    </lineage>
</organism>
<dbReference type="CDD" id="cd15481">
    <property type="entry name" value="SRP68-RBD"/>
    <property type="match status" value="1"/>
</dbReference>
<comment type="subcellular location">
    <subcellularLocation>
        <location evidence="1">Cytoplasm</location>
    </subcellularLocation>
    <subcellularLocation>
        <location evidence="2">Nucleus</location>
        <location evidence="2">Nucleolus</location>
    </subcellularLocation>
</comment>
<evidence type="ECO:0000256" key="7">
    <source>
        <dbReference type="ARBA" id="ARBA00023242"/>
    </source>
</evidence>
<dbReference type="PANTHER" id="PTHR12860">
    <property type="entry name" value="SIGNAL RECOGNITION PARTICLE 68 KDA PROTEIN"/>
    <property type="match status" value="1"/>
</dbReference>
<evidence type="ECO:0000256" key="4">
    <source>
        <dbReference type="ARBA" id="ARBA00022490"/>
    </source>
</evidence>
<dbReference type="Proteomes" id="UP001473302">
    <property type="component" value="Unassembled WGS sequence"/>
</dbReference>
<comment type="similarity">
    <text evidence="3">Belongs to the SRP68 family.</text>
</comment>
<dbReference type="Pfam" id="PF16969">
    <property type="entry name" value="SRP68"/>
    <property type="match status" value="2"/>
</dbReference>